<evidence type="ECO:0000313" key="3">
    <source>
        <dbReference type="EMBL" id="RGZ71940.1"/>
    </source>
</evidence>
<gene>
    <name evidence="3" type="ORF">DW975_16245</name>
    <name evidence="2" type="ORF">LD38_14740</name>
</gene>
<dbReference type="SUPFAM" id="SSF53448">
    <property type="entry name" value="Nucleotide-diphospho-sugar transferases"/>
    <property type="match status" value="1"/>
</dbReference>
<dbReference type="Proteomes" id="UP000283431">
    <property type="component" value="Unassembled WGS sequence"/>
</dbReference>
<evidence type="ECO:0000256" key="1">
    <source>
        <dbReference type="ARBA" id="ARBA00022679"/>
    </source>
</evidence>
<evidence type="ECO:0000313" key="5">
    <source>
        <dbReference type="Proteomes" id="UP000283431"/>
    </source>
</evidence>
<comment type="caution">
    <text evidence="2">The sequence shown here is derived from an EMBL/GenBank/DDBJ whole genome shotgun (WGS) entry which is preliminary data.</text>
</comment>
<dbReference type="Gene3D" id="3.90.550.20">
    <property type="match status" value="1"/>
</dbReference>
<dbReference type="InterPro" id="IPR051706">
    <property type="entry name" value="Glycosyltransferase_domain"/>
</dbReference>
<dbReference type="PANTHER" id="PTHR32385:SF15">
    <property type="entry name" value="INOSITOL PHOSPHOCERAMIDE MANNOSYLTRANSFERASE 1"/>
    <property type="match status" value="1"/>
</dbReference>
<dbReference type="GO" id="GO:0000030">
    <property type="term" value="F:mannosyltransferase activity"/>
    <property type="evidence" value="ECO:0007669"/>
    <property type="project" value="TreeGrafter"/>
</dbReference>
<keyword evidence="1" id="KW-0808">Transferase</keyword>
<dbReference type="EMBL" id="QSEN01000068">
    <property type="protein sequence ID" value="RGZ71940.1"/>
    <property type="molecule type" value="Genomic_DNA"/>
</dbReference>
<accession>A0A2U2EDX5</accession>
<name>A0A2U2EDX5_9FIRM</name>
<dbReference type="InterPro" id="IPR007577">
    <property type="entry name" value="GlycoTrfase_DXD_sugar-bd_CS"/>
</dbReference>
<evidence type="ECO:0000313" key="2">
    <source>
        <dbReference type="EMBL" id="PWE82519.1"/>
    </source>
</evidence>
<dbReference type="AlphaFoldDB" id="A0A2U2EDX5"/>
<evidence type="ECO:0000313" key="4">
    <source>
        <dbReference type="Proteomes" id="UP000245905"/>
    </source>
</evidence>
<reference evidence="2 4" key="1">
    <citation type="submission" date="2014-09" db="EMBL/GenBank/DDBJ databases">
        <title>Butyrate-producing bacteria isolated from human gut.</title>
        <authorList>
            <person name="Zhang Q."/>
            <person name="Zhao L."/>
        </authorList>
    </citation>
    <scope>NUCLEOTIDE SEQUENCE [LARGE SCALE GENOMIC DNA]</scope>
    <source>
        <strain evidence="2 4">R22</strain>
    </source>
</reference>
<protein>
    <submittedName>
        <fullName evidence="2">Exopolysaccharide biosynthesis protein</fullName>
    </submittedName>
</protein>
<dbReference type="EMBL" id="JRFS01000042">
    <property type="protein sequence ID" value="PWE82519.1"/>
    <property type="molecule type" value="Genomic_DNA"/>
</dbReference>
<dbReference type="InterPro" id="IPR029044">
    <property type="entry name" value="Nucleotide-diphossugar_trans"/>
</dbReference>
<dbReference type="PANTHER" id="PTHR32385">
    <property type="entry name" value="MANNOSYL PHOSPHORYLINOSITOL CERAMIDE SYNTHASE"/>
    <property type="match status" value="1"/>
</dbReference>
<dbReference type="RefSeq" id="WP_109258684.1">
    <property type="nucleotide sequence ID" value="NZ_JRFS01000042.1"/>
</dbReference>
<dbReference type="Pfam" id="PF04488">
    <property type="entry name" value="Gly_transf_sug"/>
    <property type="match status" value="1"/>
</dbReference>
<sequence>MIPKVIHYCWFGGNPLPYEVKKCIKSWEKMCPDYEIKQWNESNFDISDNTFARVAYENKAWAFVSDYARLKIVFDYGGIYLDTDVELLKSLDHLLDNKCYIGIQQAQSLCQTGLGFGAEKNSYIVEKMLEKYSNIEFDVNKKLELACPILNSEAISSIGTWNIDNVNYWDEITIYPSKYFDPYGGKNLLCKDTISIHHYSASWTSGRQRFKRRLARLIGTGNVTNIKSKLKNLSN</sequence>
<proteinExistence type="predicted"/>
<organism evidence="2 4">
    <name type="scientific">Agathobacter rectalis</name>
    <dbReference type="NCBI Taxonomy" id="39491"/>
    <lineage>
        <taxon>Bacteria</taxon>
        <taxon>Bacillati</taxon>
        <taxon>Bacillota</taxon>
        <taxon>Clostridia</taxon>
        <taxon>Lachnospirales</taxon>
        <taxon>Lachnospiraceae</taxon>
        <taxon>Agathobacter</taxon>
    </lineage>
</organism>
<dbReference type="Proteomes" id="UP000245905">
    <property type="component" value="Unassembled WGS sequence"/>
</dbReference>
<reference evidence="3 5" key="2">
    <citation type="submission" date="2018-08" db="EMBL/GenBank/DDBJ databases">
        <title>A genome reference for cultivated species of the human gut microbiota.</title>
        <authorList>
            <person name="Zou Y."/>
            <person name="Xue W."/>
            <person name="Luo G."/>
        </authorList>
    </citation>
    <scope>NUCLEOTIDE SEQUENCE [LARGE SCALE GENOMIC DNA]</scope>
    <source>
        <strain evidence="3 5">AM48-7</strain>
    </source>
</reference>
<dbReference type="GO" id="GO:0016020">
    <property type="term" value="C:membrane"/>
    <property type="evidence" value="ECO:0007669"/>
    <property type="project" value="GOC"/>
</dbReference>
<dbReference type="GO" id="GO:0051999">
    <property type="term" value="P:mannosyl-inositol phosphorylceramide biosynthetic process"/>
    <property type="evidence" value="ECO:0007669"/>
    <property type="project" value="TreeGrafter"/>
</dbReference>